<evidence type="ECO:0000313" key="6">
    <source>
        <dbReference type="Proteomes" id="UP000001887"/>
    </source>
</evidence>
<dbReference type="SUPFAM" id="SSF54534">
    <property type="entry name" value="FKBP-like"/>
    <property type="match status" value="1"/>
</dbReference>
<dbReference type="PROSITE" id="PS50198">
    <property type="entry name" value="PPIC_PPIASE_2"/>
    <property type="match status" value="1"/>
</dbReference>
<sequence length="490" mass="54542">MPHCFAKFVPLAILLGLIEASPICAQSYGDPYAQAPPAAGPAPVNRYPLPQQPAAPSYPPPVQQPQYQVPQYQVPQYQPPQNSAPQYQQPQYPPAAAGYPLPQGEGGAANYQASAAATGGASAPASSKFAPSQIVARVGNQFVLAGDVDAIVNQMIGPALARAKSDQEREAIESSRANASKMVLQRMIDMKVLYGDFERNIEKNAGRDKLDEIRKNIDRRMRDQFEKELASMREKVRKAKPAELQAMLARDPQMPVVAMLMEEHQIENLGDLDLLLRKYGSSLEKTQRYYRESTLGRSQVAENVREIPEVTHKAMLDYYQSHAEDFALQARARFEMMSVKFVGFPTRQAAYQTIGQMGNEVFYGAPFESVAKKYSQDPSASRGGYFDWTQQGALSTEVLDRAVFSLEPGKLSQILEDERGYYIVRVIEREEAGSVPFEVAQTKIKDAIETQYREENYRNYLTKVKQQTTIWTIYDETAGRGSAAPGTGSR</sequence>
<dbReference type="PANTHER" id="PTHR47245">
    <property type="entry name" value="PEPTIDYLPROLYL ISOMERASE"/>
    <property type="match status" value="1"/>
</dbReference>
<dbReference type="eggNOG" id="COG0760">
    <property type="taxonomic scope" value="Bacteria"/>
</dbReference>
<evidence type="ECO:0000256" key="3">
    <source>
        <dbReference type="SAM" id="SignalP"/>
    </source>
</evidence>
<gene>
    <name evidence="5" type="ordered locus">Psta_1930</name>
</gene>
<dbReference type="Proteomes" id="UP000001887">
    <property type="component" value="Chromosome"/>
</dbReference>
<accession>D2R0K6</accession>
<dbReference type="OrthoDB" id="270355at2"/>
<evidence type="ECO:0000313" key="5">
    <source>
        <dbReference type="EMBL" id="ADB16604.1"/>
    </source>
</evidence>
<reference evidence="5 6" key="1">
    <citation type="journal article" date="2009" name="Stand. Genomic Sci.">
        <title>Complete genome sequence of Pirellula staleyi type strain (ATCC 27377).</title>
        <authorList>
            <person name="Clum A."/>
            <person name="Tindall B.J."/>
            <person name="Sikorski J."/>
            <person name="Ivanova N."/>
            <person name="Mavrommatis K."/>
            <person name="Lucas S."/>
            <person name="Glavina del Rio T."/>
            <person name="Nolan M."/>
            <person name="Chen F."/>
            <person name="Tice H."/>
            <person name="Pitluck S."/>
            <person name="Cheng J.F."/>
            <person name="Chertkov O."/>
            <person name="Brettin T."/>
            <person name="Han C."/>
            <person name="Detter J.C."/>
            <person name="Kuske C."/>
            <person name="Bruce D."/>
            <person name="Goodwin L."/>
            <person name="Ovchinikova G."/>
            <person name="Pati A."/>
            <person name="Mikhailova N."/>
            <person name="Chen A."/>
            <person name="Palaniappan K."/>
            <person name="Land M."/>
            <person name="Hauser L."/>
            <person name="Chang Y.J."/>
            <person name="Jeffries C.D."/>
            <person name="Chain P."/>
            <person name="Rohde M."/>
            <person name="Goker M."/>
            <person name="Bristow J."/>
            <person name="Eisen J.A."/>
            <person name="Markowitz V."/>
            <person name="Hugenholtz P."/>
            <person name="Kyrpides N.C."/>
            <person name="Klenk H.P."/>
            <person name="Lapidus A."/>
        </authorList>
    </citation>
    <scope>NUCLEOTIDE SEQUENCE [LARGE SCALE GENOMIC DNA]</scope>
    <source>
        <strain evidence="6">ATCC 27377 / DSM 6068 / ICPB 4128</strain>
    </source>
</reference>
<feature type="region of interest" description="Disordered" evidence="2">
    <location>
        <begin position="35"/>
        <end position="103"/>
    </location>
</feature>
<protein>
    <submittedName>
        <fullName evidence="5">PpiC-type peptidyl-prolyl cis-trans isomerase</fullName>
    </submittedName>
</protein>
<evidence type="ECO:0000259" key="4">
    <source>
        <dbReference type="PROSITE" id="PS50198"/>
    </source>
</evidence>
<evidence type="ECO:0000256" key="1">
    <source>
        <dbReference type="PROSITE-ProRule" id="PRU00278"/>
    </source>
</evidence>
<dbReference type="InterPro" id="IPR050245">
    <property type="entry name" value="PrsA_foldase"/>
</dbReference>
<keyword evidence="1" id="KW-0697">Rotamase</keyword>
<organism evidence="5 6">
    <name type="scientific">Pirellula staleyi (strain ATCC 27377 / DSM 6068 / ICPB 4128)</name>
    <name type="common">Pirella staleyi</name>
    <dbReference type="NCBI Taxonomy" id="530564"/>
    <lineage>
        <taxon>Bacteria</taxon>
        <taxon>Pseudomonadati</taxon>
        <taxon>Planctomycetota</taxon>
        <taxon>Planctomycetia</taxon>
        <taxon>Pirellulales</taxon>
        <taxon>Pirellulaceae</taxon>
        <taxon>Pirellula</taxon>
    </lineage>
</organism>
<dbReference type="Pfam" id="PF00639">
    <property type="entry name" value="Rotamase"/>
    <property type="match status" value="1"/>
</dbReference>
<keyword evidence="3" id="KW-0732">Signal</keyword>
<dbReference type="InterPro" id="IPR000297">
    <property type="entry name" value="PPIase_PpiC"/>
</dbReference>
<dbReference type="STRING" id="530564.Psta_1930"/>
<keyword evidence="6" id="KW-1185">Reference proteome</keyword>
<dbReference type="Gene3D" id="3.10.50.40">
    <property type="match status" value="1"/>
</dbReference>
<dbReference type="KEGG" id="psl:Psta_1930"/>
<dbReference type="SUPFAM" id="SSF81995">
    <property type="entry name" value="beta-sandwich domain of Sec23/24"/>
    <property type="match status" value="1"/>
</dbReference>
<dbReference type="InterPro" id="IPR046357">
    <property type="entry name" value="PPIase_dom_sf"/>
</dbReference>
<dbReference type="GO" id="GO:0003755">
    <property type="term" value="F:peptidyl-prolyl cis-trans isomerase activity"/>
    <property type="evidence" value="ECO:0007669"/>
    <property type="project" value="UniProtKB-KW"/>
</dbReference>
<feature type="compositionally biased region" description="Low complexity" evidence="2">
    <location>
        <begin position="64"/>
        <end position="103"/>
    </location>
</feature>
<feature type="domain" description="PpiC" evidence="4">
    <location>
        <begin position="329"/>
        <end position="428"/>
    </location>
</feature>
<proteinExistence type="predicted"/>
<keyword evidence="1 5" id="KW-0413">Isomerase</keyword>
<dbReference type="PANTHER" id="PTHR47245:SF2">
    <property type="entry name" value="PEPTIDYL-PROLYL CIS-TRANS ISOMERASE HP_0175-RELATED"/>
    <property type="match status" value="1"/>
</dbReference>
<feature type="compositionally biased region" description="Pro residues" evidence="2">
    <location>
        <begin position="50"/>
        <end position="63"/>
    </location>
</feature>
<dbReference type="HOGENOM" id="CLU_556488_0_0_0"/>
<feature type="signal peptide" evidence="3">
    <location>
        <begin position="1"/>
        <end position="25"/>
    </location>
</feature>
<name>D2R0K6_PIRSD</name>
<dbReference type="AlphaFoldDB" id="D2R0K6"/>
<dbReference type="EMBL" id="CP001848">
    <property type="protein sequence ID" value="ADB16604.1"/>
    <property type="molecule type" value="Genomic_DNA"/>
</dbReference>
<feature type="chain" id="PRO_5003035942" evidence="3">
    <location>
        <begin position="26"/>
        <end position="490"/>
    </location>
</feature>
<evidence type="ECO:0000256" key="2">
    <source>
        <dbReference type="SAM" id="MobiDB-lite"/>
    </source>
</evidence>